<comment type="caution">
    <text evidence="1">The sequence shown here is derived from an EMBL/GenBank/DDBJ whole genome shotgun (WGS) entry which is preliminary data.</text>
</comment>
<name>F9FXM3_FUSOF</name>
<accession>F9FXM3</accession>
<proteinExistence type="predicted"/>
<gene>
    <name evidence="1" type="ORF">FOXB_11155</name>
</gene>
<organism evidence="1">
    <name type="scientific">Fusarium oxysporum (strain Fo5176)</name>
    <name type="common">Fusarium vascular wilt</name>
    <dbReference type="NCBI Taxonomy" id="660025"/>
    <lineage>
        <taxon>Eukaryota</taxon>
        <taxon>Fungi</taxon>
        <taxon>Dikarya</taxon>
        <taxon>Ascomycota</taxon>
        <taxon>Pezizomycotina</taxon>
        <taxon>Sordariomycetes</taxon>
        <taxon>Hypocreomycetidae</taxon>
        <taxon>Hypocreales</taxon>
        <taxon>Nectriaceae</taxon>
        <taxon>Fusarium</taxon>
        <taxon>Fusarium oxysporum species complex</taxon>
    </lineage>
</organism>
<dbReference type="EMBL" id="AFQF01002824">
    <property type="protein sequence ID" value="EGU78340.1"/>
    <property type="molecule type" value="Genomic_DNA"/>
</dbReference>
<sequence>MLQCLTYQEFET</sequence>
<reference evidence="1" key="1">
    <citation type="journal article" date="2012" name="Mol. Plant Microbe Interact.">
        <title>A highly conserved effector in Fusarium oxysporum is required for full virulence on Arabidopsis.</title>
        <authorList>
            <person name="Thatcher L.F."/>
            <person name="Gardiner D.M."/>
            <person name="Kazan K."/>
            <person name="Manners J."/>
        </authorList>
    </citation>
    <scope>NUCLEOTIDE SEQUENCE [LARGE SCALE GENOMIC DNA]</scope>
    <source>
        <strain evidence="1">Fo5176</strain>
    </source>
</reference>
<protein>
    <submittedName>
        <fullName evidence="1">Uncharacterized protein</fullName>
    </submittedName>
</protein>
<evidence type="ECO:0000313" key="1">
    <source>
        <dbReference type="EMBL" id="EGU78340.1"/>
    </source>
</evidence>